<keyword evidence="11" id="KW-0804">Transcription</keyword>
<keyword evidence="4" id="KW-0808">Transferase</keyword>
<dbReference type="SMART" id="SM00388">
    <property type="entry name" value="HisKA"/>
    <property type="match status" value="1"/>
</dbReference>
<dbReference type="FunFam" id="2.60.40.10:FF:000791">
    <property type="entry name" value="Two-component system sensor histidine kinase/response regulator"/>
    <property type="match status" value="1"/>
</dbReference>
<evidence type="ECO:0000256" key="13">
    <source>
        <dbReference type="SAM" id="Coils"/>
    </source>
</evidence>
<evidence type="ECO:0000256" key="2">
    <source>
        <dbReference type="ARBA" id="ARBA00012438"/>
    </source>
</evidence>
<evidence type="ECO:0000256" key="14">
    <source>
        <dbReference type="SAM" id="Phobius"/>
    </source>
</evidence>
<evidence type="ECO:0000256" key="11">
    <source>
        <dbReference type="ARBA" id="ARBA00023163"/>
    </source>
</evidence>
<evidence type="ECO:0000313" key="19">
    <source>
        <dbReference type="EMBL" id="MBV4358755.1"/>
    </source>
</evidence>
<name>A0A9E2W3N8_9BACT</name>
<evidence type="ECO:0000256" key="8">
    <source>
        <dbReference type="ARBA" id="ARBA00023012"/>
    </source>
</evidence>
<dbReference type="PROSITE" id="PS01124">
    <property type="entry name" value="HTH_ARAC_FAMILY_2"/>
    <property type="match status" value="1"/>
</dbReference>
<feature type="modified residue" description="4-aspartylphosphate" evidence="12">
    <location>
        <position position="1160"/>
    </location>
</feature>
<reference evidence="19" key="1">
    <citation type="submission" date="2021-06" db="EMBL/GenBank/DDBJ databases">
        <authorList>
            <person name="Huq M.A."/>
        </authorList>
    </citation>
    <scope>NUCLEOTIDE SEQUENCE</scope>
    <source>
        <strain evidence="19">MAH-26</strain>
    </source>
</reference>
<comment type="catalytic activity">
    <reaction evidence="1">
        <text>ATP + protein L-histidine = ADP + protein N-phospho-L-histidine.</text>
        <dbReference type="EC" id="2.7.13.3"/>
    </reaction>
</comment>
<evidence type="ECO:0000256" key="10">
    <source>
        <dbReference type="ARBA" id="ARBA00023125"/>
    </source>
</evidence>
<dbReference type="Pfam" id="PF00072">
    <property type="entry name" value="Response_reg"/>
    <property type="match status" value="1"/>
</dbReference>
<feature type="domain" description="Histidine kinase" evidence="17">
    <location>
        <begin position="856"/>
        <end position="1074"/>
    </location>
</feature>
<keyword evidence="15" id="KW-0732">Signal</keyword>
<dbReference type="PROSITE" id="PS00041">
    <property type="entry name" value="HTH_ARAC_FAMILY_1"/>
    <property type="match status" value="1"/>
</dbReference>
<evidence type="ECO:0000256" key="6">
    <source>
        <dbReference type="ARBA" id="ARBA00022777"/>
    </source>
</evidence>
<keyword evidence="20" id="KW-1185">Reference proteome</keyword>
<feature type="chain" id="PRO_5038672107" description="histidine kinase" evidence="15">
    <location>
        <begin position="25"/>
        <end position="1362"/>
    </location>
</feature>
<keyword evidence="13" id="KW-0175">Coiled coil</keyword>
<dbReference type="InterPro" id="IPR018062">
    <property type="entry name" value="HTH_AraC-typ_CS"/>
</dbReference>
<protein>
    <recommendedName>
        <fullName evidence="2">histidine kinase</fullName>
        <ecNumber evidence="2">2.7.13.3</ecNumber>
    </recommendedName>
</protein>
<dbReference type="InterPro" id="IPR001789">
    <property type="entry name" value="Sig_transdc_resp-reg_receiver"/>
</dbReference>
<comment type="caution">
    <text evidence="19">The sequence shown here is derived from an EMBL/GenBank/DDBJ whole genome shotgun (WGS) entry which is preliminary data.</text>
</comment>
<keyword evidence="14" id="KW-0472">Membrane</keyword>
<dbReference type="Pfam" id="PF02518">
    <property type="entry name" value="HATPase_c"/>
    <property type="match status" value="1"/>
</dbReference>
<dbReference type="Proteomes" id="UP000812270">
    <property type="component" value="Unassembled WGS sequence"/>
</dbReference>
<evidence type="ECO:0000256" key="7">
    <source>
        <dbReference type="ARBA" id="ARBA00022840"/>
    </source>
</evidence>
<dbReference type="Pfam" id="PF12833">
    <property type="entry name" value="HTH_18"/>
    <property type="match status" value="1"/>
</dbReference>
<keyword evidence="14" id="KW-1133">Transmembrane helix</keyword>
<feature type="coiled-coil region" evidence="13">
    <location>
        <begin position="823"/>
        <end position="857"/>
    </location>
</feature>
<dbReference type="InterPro" id="IPR003594">
    <property type="entry name" value="HATPase_dom"/>
</dbReference>
<feature type="domain" description="Response regulatory" evidence="18">
    <location>
        <begin position="1112"/>
        <end position="1227"/>
    </location>
</feature>
<dbReference type="EMBL" id="JAHSPG010000013">
    <property type="protein sequence ID" value="MBV4358755.1"/>
    <property type="molecule type" value="Genomic_DNA"/>
</dbReference>
<dbReference type="RefSeq" id="WP_217792477.1">
    <property type="nucleotide sequence ID" value="NZ_JAHSPG010000013.1"/>
</dbReference>
<dbReference type="GO" id="GO:0005524">
    <property type="term" value="F:ATP binding"/>
    <property type="evidence" value="ECO:0007669"/>
    <property type="project" value="UniProtKB-KW"/>
</dbReference>
<dbReference type="SMART" id="SM00387">
    <property type="entry name" value="HATPase_c"/>
    <property type="match status" value="1"/>
</dbReference>
<evidence type="ECO:0000256" key="12">
    <source>
        <dbReference type="PROSITE-ProRule" id="PRU00169"/>
    </source>
</evidence>
<feature type="transmembrane region" description="Helical" evidence="14">
    <location>
        <begin position="791"/>
        <end position="808"/>
    </location>
</feature>
<keyword evidence="3 12" id="KW-0597">Phosphoprotein</keyword>
<evidence type="ECO:0000256" key="15">
    <source>
        <dbReference type="SAM" id="SignalP"/>
    </source>
</evidence>
<feature type="domain" description="HTH araC/xylS-type" evidence="16">
    <location>
        <begin position="1259"/>
        <end position="1358"/>
    </location>
</feature>
<dbReference type="PROSITE" id="PS50110">
    <property type="entry name" value="RESPONSE_REGULATORY"/>
    <property type="match status" value="1"/>
</dbReference>
<evidence type="ECO:0000256" key="4">
    <source>
        <dbReference type="ARBA" id="ARBA00022679"/>
    </source>
</evidence>
<keyword evidence="6" id="KW-0418">Kinase</keyword>
<dbReference type="SMART" id="SM00342">
    <property type="entry name" value="HTH_ARAC"/>
    <property type="match status" value="1"/>
</dbReference>
<keyword evidence="14" id="KW-0812">Transmembrane</keyword>
<dbReference type="Pfam" id="PF07495">
    <property type="entry name" value="Y_Y_Y"/>
    <property type="match status" value="1"/>
</dbReference>
<dbReference type="InterPro" id="IPR005467">
    <property type="entry name" value="His_kinase_dom"/>
</dbReference>
<dbReference type="InterPro" id="IPR011123">
    <property type="entry name" value="Y_Y_Y"/>
</dbReference>
<dbReference type="GO" id="GO:0043565">
    <property type="term" value="F:sequence-specific DNA binding"/>
    <property type="evidence" value="ECO:0007669"/>
    <property type="project" value="InterPro"/>
</dbReference>
<evidence type="ECO:0000259" key="16">
    <source>
        <dbReference type="PROSITE" id="PS01124"/>
    </source>
</evidence>
<keyword evidence="10" id="KW-0238">DNA-binding</keyword>
<evidence type="ECO:0000259" key="18">
    <source>
        <dbReference type="PROSITE" id="PS50110"/>
    </source>
</evidence>
<dbReference type="EC" id="2.7.13.3" evidence="2"/>
<dbReference type="CDD" id="cd00082">
    <property type="entry name" value="HisKA"/>
    <property type="match status" value="1"/>
</dbReference>
<dbReference type="CDD" id="cd17574">
    <property type="entry name" value="REC_OmpR"/>
    <property type="match status" value="1"/>
</dbReference>
<dbReference type="PANTHER" id="PTHR43547">
    <property type="entry name" value="TWO-COMPONENT HISTIDINE KINASE"/>
    <property type="match status" value="1"/>
</dbReference>
<keyword evidence="7" id="KW-0067">ATP-binding</keyword>
<dbReference type="PANTHER" id="PTHR43547:SF2">
    <property type="entry name" value="HYBRID SIGNAL TRANSDUCTION HISTIDINE KINASE C"/>
    <property type="match status" value="1"/>
</dbReference>
<dbReference type="PROSITE" id="PS50109">
    <property type="entry name" value="HIS_KIN"/>
    <property type="match status" value="1"/>
</dbReference>
<keyword evidence="8" id="KW-0902">Two-component regulatory system</keyword>
<accession>A0A9E2W3N8</accession>
<gene>
    <name evidence="19" type="ORF">KTO63_16440</name>
</gene>
<proteinExistence type="predicted"/>
<organism evidence="19 20">
    <name type="scientific">Pinibacter aurantiacus</name>
    <dbReference type="NCBI Taxonomy" id="2851599"/>
    <lineage>
        <taxon>Bacteria</taxon>
        <taxon>Pseudomonadati</taxon>
        <taxon>Bacteroidota</taxon>
        <taxon>Chitinophagia</taxon>
        <taxon>Chitinophagales</taxon>
        <taxon>Chitinophagaceae</taxon>
        <taxon>Pinibacter</taxon>
    </lineage>
</organism>
<evidence type="ECO:0000259" key="17">
    <source>
        <dbReference type="PROSITE" id="PS50109"/>
    </source>
</evidence>
<dbReference type="InterPro" id="IPR018060">
    <property type="entry name" value="HTH_AraC"/>
</dbReference>
<evidence type="ECO:0000256" key="3">
    <source>
        <dbReference type="ARBA" id="ARBA00022553"/>
    </source>
</evidence>
<evidence type="ECO:0000256" key="1">
    <source>
        <dbReference type="ARBA" id="ARBA00000085"/>
    </source>
</evidence>
<feature type="signal peptide" evidence="15">
    <location>
        <begin position="1"/>
        <end position="24"/>
    </location>
</feature>
<keyword evidence="9" id="KW-0805">Transcription regulation</keyword>
<evidence type="ECO:0000313" key="20">
    <source>
        <dbReference type="Proteomes" id="UP000812270"/>
    </source>
</evidence>
<evidence type="ECO:0000256" key="9">
    <source>
        <dbReference type="ARBA" id="ARBA00023015"/>
    </source>
</evidence>
<keyword evidence="5" id="KW-0547">Nucleotide-binding</keyword>
<dbReference type="GO" id="GO:0003700">
    <property type="term" value="F:DNA-binding transcription factor activity"/>
    <property type="evidence" value="ECO:0007669"/>
    <property type="project" value="InterPro"/>
</dbReference>
<dbReference type="InterPro" id="IPR003661">
    <property type="entry name" value="HisK_dim/P_dom"/>
</dbReference>
<evidence type="ECO:0000256" key="5">
    <source>
        <dbReference type="ARBA" id="ARBA00022741"/>
    </source>
</evidence>
<sequence>MKLPALRLLILLQCFCLFTNRATGQKNDFSFVHYNITNGLSSNNIKAIVKDSYGYLWIATDDGLSKFDGSRFVVYNHIDEDSSSLPTGSIVSLYEDKDGNFWIGTALGLYCYDRLKDCFKNYTSITGKVVIRSFCSDKQNALWIGTFDGLIRYDHATGQSEKYVADTLANGLESNFITAVFEDSKQRLWVGTNVGLYMLQRPGKKFLKYTNVNGERSEGTSIKAIVEDSVGRIWVATAGNGLSVLERDAKSFQYFKHDLTDGTSLSTNLLSTMVCNDGYLWIGTEEGLNRLNLHTLTISRFAENERSKFNLKDKNVKCIYIDNQNICWIGTFNGLYKYDRNQTIFNLVESNPFDPKGLNFPMVTSFAEAPNGNIYVGTDGRGLNLFDRSTGLCQHITIDPALANNKLSVLSLERSDNLLWIGTYQYGLYVLNITTGEIHHYSKGLQPNQLSSNDIFCLKKDREGNIWIGSNGAGIDVYVKKTGQFKKFSSFARSANGISISRYIRFIEEDATGKIWIGTIGTGLVIYEPAIGTYKVYFRSNTSAPLDDVQTIFIQDDSTAWLGTPGKGLFKMSNKNGQQPQFKAYQNIVNKMICKILQDSSGRLWVSTNQGVSCLPAGDSIFRNFTSYSGLQASGFMLNAGLRTSKNELYFGGQEGFNYFFPGNLNFNLNVPKVVFTDLKVANQSVRPGATNILPVHISLAKQIELSYNQSFSIDFSALDFTDPLELQYMYRLEGIDTSWNVMGQSKTIWFTHLSPGKYILKVRAQSPNGRWTTEDATLAIIIKPPFWQTYYAYAFYLLCLGAILWLLRRKAIRRMHEEFAQQQEKERVRQFIENERKDAERQKEFHVQKIKFLTNLSHELRTPVALIVGQVDTLKEKMEAVNETGRLQIIRRNAARLLQLVNRLLDVRNQETKELKLNLSESDLVALAREIADSFRDLAQIKKIQFVFTCMFDQFQTTFDKDKMERILFNVLGNAFKFTPEGGQITFSIGWDTTLNRLALQVTDTGVGMSPEEQSRVFDRHFQGEQGTQFGEDGSGLGLSIVKDFVQLHDGSITLKSNTGEGSTFSIYLPFNANETAPVLMPEQDHIKTPVHDANLELQQEPETENSEKLKVLIVEDHEDYRAFLKESLMDEYKIYEAANGVDGWKKALASHPDIIVSDLQMPLMDGIEFAQKIKSDKRTSHIPVIFLTAQSGDDTQLQSLKTGASDYLTKPFQADILKLKIKNLALLNKTSKEIYSQRVSVQASAVEVESEKEKMLLEIAQYIEAHIGESDLSVEDLSKHMCMSRSTLYNKIVEMTGETPIEYIRSFKLGKAAELLEKTDLKIAEIGYRVGFGSPNYFSRAFKAKYDILPSDYAVMKRKK</sequence>
<dbReference type="SMART" id="SM00448">
    <property type="entry name" value="REC"/>
    <property type="match status" value="1"/>
</dbReference>
<dbReference type="InterPro" id="IPR011110">
    <property type="entry name" value="Reg_prop"/>
</dbReference>
<dbReference type="Pfam" id="PF00512">
    <property type="entry name" value="HisKA"/>
    <property type="match status" value="1"/>
</dbReference>
<dbReference type="GO" id="GO:0000155">
    <property type="term" value="F:phosphorelay sensor kinase activity"/>
    <property type="evidence" value="ECO:0007669"/>
    <property type="project" value="InterPro"/>
</dbReference>
<dbReference type="FunFam" id="3.30.565.10:FF:000037">
    <property type="entry name" value="Hybrid sensor histidine kinase/response regulator"/>
    <property type="match status" value="1"/>
</dbReference>
<dbReference type="Pfam" id="PF07494">
    <property type="entry name" value="Reg_prop"/>
    <property type="match status" value="5"/>
</dbReference>